<evidence type="ECO:0000313" key="2">
    <source>
        <dbReference type="EMBL" id="EHN61764.1"/>
    </source>
</evidence>
<feature type="chain" id="PRO_5044502151" description="Lipoprotein" evidence="1">
    <location>
        <begin position="34"/>
        <end position="220"/>
    </location>
</feature>
<feature type="signal peptide" evidence="1">
    <location>
        <begin position="1"/>
        <end position="33"/>
    </location>
</feature>
<dbReference type="AlphaFoldDB" id="A0AB72ZAF3"/>
<keyword evidence="3" id="KW-1185">Reference proteome</keyword>
<evidence type="ECO:0008006" key="4">
    <source>
        <dbReference type="Google" id="ProtNLM"/>
    </source>
</evidence>
<proteinExistence type="predicted"/>
<evidence type="ECO:0000313" key="3">
    <source>
        <dbReference type="Proteomes" id="UP000003597"/>
    </source>
</evidence>
<name>A0AB72ZAF3_LISIO</name>
<accession>A0AB72ZAF3</accession>
<dbReference type="Proteomes" id="UP000003597">
    <property type="component" value="Unassembled WGS sequence"/>
</dbReference>
<sequence length="220" mass="25173">MESEVNQMKKLVTTIFFLTFLLLAGCSTQSEKAATPSEKEVKVSKETKISKNGSIDADYNIPEDSKELENKSEDIVKVKLVKNKKIGDYDKEKMEYSSTISEVEVLETYKGTFKKGDKIDVSEPWYLNEGAYESIENYIALEQEQEYTLFLRGGHDSEKLSSIISMGYGKFNEDLKETDATLTDFENLGEVEAYNFISEEQEEVTNYTEIKEDVLKEFND</sequence>
<keyword evidence="1" id="KW-0732">Signal</keyword>
<organism evidence="2 3">
    <name type="scientific">Listeria innocua ATCC 33091</name>
    <dbReference type="NCBI Taxonomy" id="1002366"/>
    <lineage>
        <taxon>Bacteria</taxon>
        <taxon>Bacillati</taxon>
        <taxon>Bacillota</taxon>
        <taxon>Bacilli</taxon>
        <taxon>Bacillales</taxon>
        <taxon>Listeriaceae</taxon>
        <taxon>Listeria</taxon>
    </lineage>
</organism>
<comment type="caution">
    <text evidence="2">The sequence shown here is derived from an EMBL/GenBank/DDBJ whole genome shotgun (WGS) entry which is preliminary data.</text>
</comment>
<reference evidence="2 3" key="1">
    <citation type="submission" date="2011-08" db="EMBL/GenBank/DDBJ databases">
        <authorList>
            <person name="Weinstock G."/>
            <person name="Sodergren E."/>
            <person name="Clifton S."/>
            <person name="Fulton L."/>
            <person name="Fulton B."/>
            <person name="Courtney L."/>
            <person name="Fronick C."/>
            <person name="Harrison M."/>
            <person name="Strong C."/>
            <person name="Farmer C."/>
            <person name="Delahaunty K."/>
            <person name="Markovic C."/>
            <person name="Hall O."/>
            <person name="Minx P."/>
            <person name="Tomlinson C."/>
            <person name="Mitreva M."/>
            <person name="Hou S."/>
            <person name="Chen J."/>
            <person name="Wollam A."/>
            <person name="Pepin K.H."/>
            <person name="Johnson M."/>
            <person name="Bhonagiri V."/>
            <person name="Zhang X."/>
            <person name="Suruliraj S."/>
            <person name="Warren W."/>
            <person name="Chinwalla A."/>
            <person name="Mardis E.R."/>
            <person name="Wilson R.K."/>
        </authorList>
    </citation>
    <scope>NUCLEOTIDE SEQUENCE [LARGE SCALE GENOMIC DNA]</scope>
    <source>
        <strain evidence="2 3">ATCC 33091</strain>
    </source>
</reference>
<evidence type="ECO:0000256" key="1">
    <source>
        <dbReference type="SAM" id="SignalP"/>
    </source>
</evidence>
<dbReference type="EMBL" id="AGCN01000026">
    <property type="protein sequence ID" value="EHN61764.1"/>
    <property type="molecule type" value="Genomic_DNA"/>
</dbReference>
<gene>
    <name evidence="2" type="ORF">HMPREF0557_01178</name>
</gene>
<protein>
    <recommendedName>
        <fullName evidence="4">Lipoprotein</fullName>
    </recommendedName>
</protein>